<evidence type="ECO:0000313" key="1">
    <source>
        <dbReference type="EMBL" id="MBE7323112.1"/>
    </source>
</evidence>
<reference evidence="1 2" key="1">
    <citation type="submission" date="2020-10" db="EMBL/GenBank/DDBJ databases">
        <title>Nocardioides sp. isolated from sludge.</title>
        <authorList>
            <person name="Zhang X."/>
        </authorList>
    </citation>
    <scope>NUCLEOTIDE SEQUENCE [LARGE SCALE GENOMIC DNA]</scope>
    <source>
        <strain evidence="1 2">Y6</strain>
    </source>
</reference>
<dbReference type="RefSeq" id="WP_193636454.1">
    <property type="nucleotide sequence ID" value="NZ_JADCSA010000001.1"/>
</dbReference>
<comment type="caution">
    <text evidence="1">The sequence shown here is derived from an EMBL/GenBank/DDBJ whole genome shotgun (WGS) entry which is preliminary data.</text>
</comment>
<keyword evidence="2" id="KW-1185">Reference proteome</keyword>
<organism evidence="1 2">
    <name type="scientific">Nocardioides malaquae</name>
    <dbReference type="NCBI Taxonomy" id="2773426"/>
    <lineage>
        <taxon>Bacteria</taxon>
        <taxon>Bacillati</taxon>
        <taxon>Actinomycetota</taxon>
        <taxon>Actinomycetes</taxon>
        <taxon>Propionibacteriales</taxon>
        <taxon>Nocardioidaceae</taxon>
        <taxon>Nocardioides</taxon>
    </lineage>
</organism>
<dbReference type="Proteomes" id="UP000756387">
    <property type="component" value="Unassembled WGS sequence"/>
</dbReference>
<gene>
    <name evidence="1" type="ORF">IEQ44_00415</name>
</gene>
<dbReference type="EMBL" id="JADCSA010000001">
    <property type="protein sequence ID" value="MBE7323112.1"/>
    <property type="molecule type" value="Genomic_DNA"/>
</dbReference>
<proteinExistence type="predicted"/>
<protein>
    <submittedName>
        <fullName evidence="1">HIRAN domain-containing protein</fullName>
    </submittedName>
</protein>
<evidence type="ECO:0000313" key="2">
    <source>
        <dbReference type="Proteomes" id="UP000756387"/>
    </source>
</evidence>
<sequence>MDGGPRIRRASQRERVPCGGHVLSADEWQVFLDALARRNAEGWPKARPPRGYPVRADYLPKESEAARVVRGADGLPALRLVDAGDRLSLRLIEGGDLVNPKGSGLRAVGLVTTYARGATFFAPTFRTADLRKGRPVELRREPDNPHDRNAVALHGPGARKPFAYVQRGKAATVARRIDAGESLGGVCLWGPAPGRDDDSAFIAIGSLGDLLALLRD</sequence>
<accession>A0ABR9RNG5</accession>
<dbReference type="Gene3D" id="3.30.70.2330">
    <property type="match status" value="1"/>
</dbReference>
<name>A0ABR9RNG5_9ACTN</name>